<dbReference type="Proteomes" id="UP001320420">
    <property type="component" value="Unassembled WGS sequence"/>
</dbReference>
<evidence type="ECO:0000256" key="1">
    <source>
        <dbReference type="ARBA" id="ARBA00010088"/>
    </source>
</evidence>
<proteinExistence type="inferred from homology"/>
<dbReference type="EMBL" id="JAKJXP020000028">
    <property type="protein sequence ID" value="KAK7753509.1"/>
    <property type="molecule type" value="Genomic_DNA"/>
</dbReference>
<dbReference type="InterPro" id="IPR029058">
    <property type="entry name" value="AB_hydrolase_fold"/>
</dbReference>
<feature type="active site" description="Nucleophile" evidence="4">
    <location>
        <position position="200"/>
    </location>
</feature>
<evidence type="ECO:0000259" key="5">
    <source>
        <dbReference type="Pfam" id="PF06441"/>
    </source>
</evidence>
<dbReference type="Gene3D" id="3.40.50.1820">
    <property type="entry name" value="alpha/beta hydrolase"/>
    <property type="match status" value="1"/>
</dbReference>
<dbReference type="InterPro" id="IPR000639">
    <property type="entry name" value="Epox_hydrolase-like"/>
</dbReference>
<keyword evidence="2" id="KW-0058">Aromatic hydrocarbons catabolism</keyword>
<dbReference type="GO" id="GO:0097176">
    <property type="term" value="P:epoxide metabolic process"/>
    <property type="evidence" value="ECO:0007669"/>
    <property type="project" value="TreeGrafter"/>
</dbReference>
<accession>A0AAN9V2X1</accession>
<evidence type="ECO:0000256" key="3">
    <source>
        <dbReference type="ARBA" id="ARBA00022801"/>
    </source>
</evidence>
<evidence type="ECO:0000256" key="4">
    <source>
        <dbReference type="PIRSR" id="PIRSR001112-1"/>
    </source>
</evidence>
<dbReference type="AlphaFoldDB" id="A0AAN9V2X1"/>
<reference evidence="6 7" key="1">
    <citation type="submission" date="2024-02" db="EMBL/GenBank/DDBJ databases">
        <title>De novo assembly and annotation of 12 fungi associated with fruit tree decline syndrome in Ontario, Canada.</title>
        <authorList>
            <person name="Sulman M."/>
            <person name="Ellouze W."/>
            <person name="Ilyukhin E."/>
        </authorList>
    </citation>
    <scope>NUCLEOTIDE SEQUENCE [LARGE SCALE GENOMIC DNA]</scope>
    <source>
        <strain evidence="6 7">M11/M66-122</strain>
    </source>
</reference>
<evidence type="ECO:0000256" key="2">
    <source>
        <dbReference type="ARBA" id="ARBA00022797"/>
    </source>
</evidence>
<keyword evidence="7" id="KW-1185">Reference proteome</keyword>
<comment type="similarity">
    <text evidence="1">Belongs to the peptidase S33 family.</text>
</comment>
<evidence type="ECO:0000313" key="7">
    <source>
        <dbReference type="Proteomes" id="UP001320420"/>
    </source>
</evidence>
<dbReference type="InterPro" id="IPR010497">
    <property type="entry name" value="Epoxide_hydro_N"/>
</dbReference>
<sequence>MADANADIRPYTIAVKDADIEDLKQRLSLARFPDELEGAGWEMGAPLAEVRRLAQHWATGHDWRAAERDLNSRLPQFVTDIQCDTDGGFEPLAVHFVHVRSGQPHAVPLLFIHGWPGQFLEVAKIIRPLAEGGGAGGGSEGGDDNSSSAPAFDVVAPSLPNFGFSEGPKKRGFALEQYAETLNKLMLKLGYDEYVTQGGDWGAHLSRALAHLYPQHCKATHLNYEGADPPSWLRQPLLALQHALTPYTAYDQRGLARSRWFQEEGRGYLAEQSTRPQTLGYGLADSPVALLAWIYEKLHDWTDGPYPWTDDEVCTWVSIYWFSTAGPAASVRIYYEMAHNVDGRAGKLGRHGLRAWTPGVKLGFSRFPRDLSIVPSAWLRTLGDVVFERAHDSGGHFAAWERPDDLVADVRAMYGRGGGAFGVVKGRSGYPS</sequence>
<dbReference type="PRINTS" id="PR00412">
    <property type="entry name" value="EPOXHYDRLASE"/>
</dbReference>
<dbReference type="PANTHER" id="PTHR21661">
    <property type="entry name" value="EPOXIDE HYDROLASE 1-RELATED"/>
    <property type="match status" value="1"/>
</dbReference>
<keyword evidence="3" id="KW-0378">Hydrolase</keyword>
<comment type="caution">
    <text evidence="6">The sequence shown here is derived from an EMBL/GenBank/DDBJ whole genome shotgun (WGS) entry which is preliminary data.</text>
</comment>
<organism evidence="6 7">
    <name type="scientific">Diatrype stigma</name>
    <dbReference type="NCBI Taxonomy" id="117547"/>
    <lineage>
        <taxon>Eukaryota</taxon>
        <taxon>Fungi</taxon>
        <taxon>Dikarya</taxon>
        <taxon>Ascomycota</taxon>
        <taxon>Pezizomycotina</taxon>
        <taxon>Sordariomycetes</taxon>
        <taxon>Xylariomycetidae</taxon>
        <taxon>Xylariales</taxon>
        <taxon>Diatrypaceae</taxon>
        <taxon>Diatrype</taxon>
    </lineage>
</organism>
<dbReference type="GO" id="GO:0004301">
    <property type="term" value="F:epoxide hydrolase activity"/>
    <property type="evidence" value="ECO:0007669"/>
    <property type="project" value="TreeGrafter"/>
</dbReference>
<dbReference type="SUPFAM" id="SSF53474">
    <property type="entry name" value="alpha/beta-Hydrolases"/>
    <property type="match status" value="1"/>
</dbReference>
<dbReference type="InterPro" id="IPR016292">
    <property type="entry name" value="Epoxide_hydrolase"/>
</dbReference>
<feature type="domain" description="Epoxide hydrolase N-terminal" evidence="5">
    <location>
        <begin position="8"/>
        <end position="122"/>
    </location>
</feature>
<gene>
    <name evidence="6" type="ORF">SLS62_004584</name>
</gene>
<name>A0AAN9V2X1_9PEZI</name>
<evidence type="ECO:0000313" key="6">
    <source>
        <dbReference type="EMBL" id="KAK7753509.1"/>
    </source>
</evidence>
<dbReference type="PIRSF" id="PIRSF001112">
    <property type="entry name" value="Epoxide_hydrolase"/>
    <property type="match status" value="1"/>
</dbReference>
<dbReference type="PANTHER" id="PTHR21661:SF35">
    <property type="entry name" value="EPOXIDE HYDROLASE"/>
    <property type="match status" value="1"/>
</dbReference>
<protein>
    <recommendedName>
        <fullName evidence="5">Epoxide hydrolase N-terminal domain-containing protein</fullName>
    </recommendedName>
</protein>
<dbReference type="Pfam" id="PF06441">
    <property type="entry name" value="EHN"/>
    <property type="match status" value="1"/>
</dbReference>
<feature type="active site" description="Proton acceptor" evidence="4">
    <location>
        <position position="396"/>
    </location>
</feature>
<feature type="active site" description="Proton donor" evidence="4">
    <location>
        <position position="334"/>
    </location>
</feature>